<reference evidence="2" key="1">
    <citation type="submission" date="2021-03" db="EMBL/GenBank/DDBJ databases">
        <title>Whole genome shotgun sequence of Actinoplanes consettensis NBRC 14913.</title>
        <authorList>
            <person name="Komaki H."/>
            <person name="Tamura T."/>
        </authorList>
    </citation>
    <scope>NUCLEOTIDE SEQUENCE</scope>
    <source>
        <strain evidence="2">NBRC 14913</strain>
    </source>
</reference>
<name>A0A919SEF1_9ACTN</name>
<sequence length="117" mass="12999">MLHHPYLNLYRKQVVKQADLVLAMMVYGEWFTLVVHPAAARSPAAAVFPSALAGQRPAGHGHAGRRHLRGHRRPDHFPSLRQRGDVAADQAFSVGIEPEQDRPAPPSPRPPKRRAHS</sequence>
<dbReference type="EMBL" id="BOQP01000008">
    <property type="protein sequence ID" value="GIM70882.1"/>
    <property type="molecule type" value="Genomic_DNA"/>
</dbReference>
<organism evidence="2 3">
    <name type="scientific">Winogradskya consettensis</name>
    <dbReference type="NCBI Taxonomy" id="113560"/>
    <lineage>
        <taxon>Bacteria</taxon>
        <taxon>Bacillati</taxon>
        <taxon>Actinomycetota</taxon>
        <taxon>Actinomycetes</taxon>
        <taxon>Micromonosporales</taxon>
        <taxon>Micromonosporaceae</taxon>
        <taxon>Winogradskya</taxon>
    </lineage>
</organism>
<dbReference type="Proteomes" id="UP000680865">
    <property type="component" value="Unassembled WGS sequence"/>
</dbReference>
<evidence type="ECO:0000256" key="1">
    <source>
        <dbReference type="SAM" id="MobiDB-lite"/>
    </source>
</evidence>
<evidence type="ECO:0000313" key="3">
    <source>
        <dbReference type="Proteomes" id="UP000680865"/>
    </source>
</evidence>
<feature type="compositionally biased region" description="Basic and acidic residues" evidence="1">
    <location>
        <begin position="75"/>
        <end position="86"/>
    </location>
</feature>
<accession>A0A919SEF1</accession>
<dbReference type="AlphaFoldDB" id="A0A919SEF1"/>
<feature type="region of interest" description="Disordered" evidence="1">
    <location>
        <begin position="54"/>
        <end position="117"/>
    </location>
</feature>
<evidence type="ECO:0000313" key="2">
    <source>
        <dbReference type="EMBL" id="GIM70882.1"/>
    </source>
</evidence>
<proteinExistence type="predicted"/>
<gene>
    <name evidence="2" type="ORF">Aco04nite_22620</name>
</gene>
<protein>
    <submittedName>
        <fullName evidence="2">Uncharacterized protein</fullName>
    </submittedName>
</protein>
<feature type="compositionally biased region" description="Basic residues" evidence="1">
    <location>
        <begin position="62"/>
        <end position="74"/>
    </location>
</feature>
<comment type="caution">
    <text evidence="2">The sequence shown here is derived from an EMBL/GenBank/DDBJ whole genome shotgun (WGS) entry which is preliminary data.</text>
</comment>
<keyword evidence="3" id="KW-1185">Reference proteome</keyword>